<organism evidence="2 3">
    <name type="scientific">Corynebacterium callunae DSM 20147</name>
    <dbReference type="NCBI Taxonomy" id="1121353"/>
    <lineage>
        <taxon>Bacteria</taxon>
        <taxon>Bacillati</taxon>
        <taxon>Actinomycetota</taxon>
        <taxon>Actinomycetes</taxon>
        <taxon>Mycobacteriales</taxon>
        <taxon>Corynebacteriaceae</taxon>
        <taxon>Corynebacterium</taxon>
    </lineage>
</organism>
<keyword evidence="1" id="KW-0472">Membrane</keyword>
<accession>M1UEE9</accession>
<dbReference type="EMBL" id="CP004354">
    <property type="protein sequence ID" value="AGG66420.1"/>
    <property type="molecule type" value="Genomic_DNA"/>
</dbReference>
<dbReference type="HOGENOM" id="CLU_1545021_0_0_11"/>
<proteinExistence type="predicted"/>
<feature type="transmembrane region" description="Helical" evidence="1">
    <location>
        <begin position="42"/>
        <end position="67"/>
    </location>
</feature>
<evidence type="ECO:0000313" key="3">
    <source>
        <dbReference type="Proteomes" id="UP000011760"/>
    </source>
</evidence>
<keyword evidence="3" id="KW-1185">Reference proteome</keyword>
<evidence type="ECO:0000313" key="2">
    <source>
        <dbReference type="EMBL" id="AGG66420.1"/>
    </source>
</evidence>
<evidence type="ECO:0000256" key="1">
    <source>
        <dbReference type="SAM" id="Phobius"/>
    </source>
</evidence>
<sequence>MTIGTSTRTIALILLSALAVGIFLLAMLAIILSSSAEQGTDWALIAINFRVWACVLGIIGCFVFAPISAILRLRRRESIVLSPTGVAMARRGEIVPNSLLPWNDIEKIVFERPRALAPRVLSYVFTENAARRFGISRGMSRQRAISGGFELSHRHLYPIFLAAHEKFSQLENR</sequence>
<dbReference type="AlphaFoldDB" id="M1UEE9"/>
<keyword evidence="1" id="KW-1133">Transmembrane helix</keyword>
<name>M1UEE9_9CORY</name>
<dbReference type="STRING" id="1121353.H924_04870"/>
<keyword evidence="1" id="KW-0812">Transmembrane</keyword>
<dbReference type="KEGG" id="ccn:H924_04870"/>
<feature type="transmembrane region" description="Helical" evidence="1">
    <location>
        <begin position="12"/>
        <end position="36"/>
    </location>
</feature>
<dbReference type="Proteomes" id="UP000011760">
    <property type="component" value="Chromosome"/>
</dbReference>
<protein>
    <submittedName>
        <fullName evidence="2">Uncharacterized protein</fullName>
    </submittedName>
</protein>
<reference evidence="2 3" key="1">
    <citation type="submission" date="2013-02" db="EMBL/GenBank/DDBJ databases">
        <title>The complete genome sequence of Corynebacterium callunae DSM 20147.</title>
        <authorList>
            <person name="Ruckert C."/>
            <person name="Albersmeier A."/>
            <person name="Kalinowski J."/>
        </authorList>
    </citation>
    <scope>NUCLEOTIDE SEQUENCE [LARGE SCALE GENOMIC DNA]</scope>
    <source>
        <strain evidence="2 3">DSM 20147</strain>
    </source>
</reference>
<gene>
    <name evidence="2" type="ORF">H924_04870</name>
</gene>
<dbReference type="PATRIC" id="fig|1121353.3.peg.998"/>